<proteinExistence type="predicted"/>
<reference evidence="6" key="1">
    <citation type="journal article" date="2019" name="Int. J. Syst. Evol. Microbiol.">
        <title>The Global Catalogue of Microorganisms (GCM) 10K type strain sequencing project: providing services to taxonomists for standard genome sequencing and annotation.</title>
        <authorList>
            <consortium name="The Broad Institute Genomics Platform"/>
            <consortium name="The Broad Institute Genome Sequencing Center for Infectious Disease"/>
            <person name="Wu L."/>
            <person name="Ma J."/>
        </authorList>
    </citation>
    <scope>NUCLEOTIDE SEQUENCE [LARGE SCALE GENOMIC DNA]</scope>
    <source>
        <strain evidence="6">JCM 9687</strain>
    </source>
</reference>
<dbReference type="SMART" id="SM00345">
    <property type="entry name" value="HTH_GNTR"/>
    <property type="match status" value="1"/>
</dbReference>
<dbReference type="CDD" id="cd07377">
    <property type="entry name" value="WHTH_GntR"/>
    <property type="match status" value="1"/>
</dbReference>
<evidence type="ECO:0000313" key="5">
    <source>
        <dbReference type="EMBL" id="GAA3360147.1"/>
    </source>
</evidence>
<dbReference type="EMBL" id="BAAAYK010000038">
    <property type="protein sequence ID" value="GAA3360147.1"/>
    <property type="molecule type" value="Genomic_DNA"/>
</dbReference>
<dbReference type="InterPro" id="IPR008920">
    <property type="entry name" value="TF_FadR/GntR_C"/>
</dbReference>
<dbReference type="InterPro" id="IPR036390">
    <property type="entry name" value="WH_DNA-bd_sf"/>
</dbReference>
<evidence type="ECO:0000259" key="4">
    <source>
        <dbReference type="PROSITE" id="PS50949"/>
    </source>
</evidence>
<evidence type="ECO:0000256" key="3">
    <source>
        <dbReference type="ARBA" id="ARBA00023163"/>
    </source>
</evidence>
<keyword evidence="3" id="KW-0804">Transcription</keyword>
<keyword evidence="6" id="KW-1185">Reference proteome</keyword>
<dbReference type="PANTHER" id="PTHR43537:SF5">
    <property type="entry name" value="UXU OPERON TRANSCRIPTIONAL REGULATOR"/>
    <property type="match status" value="1"/>
</dbReference>
<dbReference type="Proteomes" id="UP001500483">
    <property type="component" value="Unassembled WGS sequence"/>
</dbReference>
<dbReference type="InterPro" id="IPR000524">
    <property type="entry name" value="Tscrpt_reg_HTH_GntR"/>
</dbReference>
<evidence type="ECO:0000313" key="6">
    <source>
        <dbReference type="Proteomes" id="UP001500483"/>
    </source>
</evidence>
<dbReference type="SUPFAM" id="SSF46785">
    <property type="entry name" value="Winged helix' DNA-binding domain"/>
    <property type="match status" value="1"/>
</dbReference>
<gene>
    <name evidence="5" type="ORF">GCM10020366_38980</name>
</gene>
<sequence length="246" mass="26639">MAATRPGGGESAKLRVRPVQAAYRQVAEQLRDQIVSGALPSGSRLPSETELGSMFGVSRSTVREALRQLASQHLIDTTRGVTGGSFVAAPDAGRIADNLGGSLGLLVNSRGMSVDNLIEARLLLEPHAARLAADRACEQDLAELRRTVEGTGHLDPDEGFTVHWDFHTTLVSISGNPLLHVMCSPINAVLRGRMHRDRISRPAWDGIDEDHVKIYEAVAGGEADIAETLVREHLLGLKPLYERMED</sequence>
<dbReference type="SUPFAM" id="SSF48008">
    <property type="entry name" value="GntR ligand-binding domain-like"/>
    <property type="match status" value="1"/>
</dbReference>
<protein>
    <recommendedName>
        <fullName evidence="4">HTH gntR-type domain-containing protein</fullName>
    </recommendedName>
</protein>
<evidence type="ECO:0000256" key="2">
    <source>
        <dbReference type="ARBA" id="ARBA00023125"/>
    </source>
</evidence>
<keyword evidence="2" id="KW-0238">DNA-binding</keyword>
<dbReference type="Gene3D" id="1.10.10.10">
    <property type="entry name" value="Winged helix-like DNA-binding domain superfamily/Winged helix DNA-binding domain"/>
    <property type="match status" value="1"/>
</dbReference>
<keyword evidence="1" id="KW-0805">Transcription regulation</keyword>
<dbReference type="InterPro" id="IPR011711">
    <property type="entry name" value="GntR_C"/>
</dbReference>
<dbReference type="SMART" id="SM00895">
    <property type="entry name" value="FCD"/>
    <property type="match status" value="1"/>
</dbReference>
<dbReference type="RefSeq" id="WP_258341620.1">
    <property type="nucleotide sequence ID" value="NZ_BAAAYK010000038.1"/>
</dbReference>
<dbReference type="Pfam" id="PF07729">
    <property type="entry name" value="FCD"/>
    <property type="match status" value="1"/>
</dbReference>
<comment type="caution">
    <text evidence="5">The sequence shown here is derived from an EMBL/GenBank/DDBJ whole genome shotgun (WGS) entry which is preliminary data.</text>
</comment>
<dbReference type="Pfam" id="PF00392">
    <property type="entry name" value="GntR"/>
    <property type="match status" value="1"/>
</dbReference>
<evidence type="ECO:0000256" key="1">
    <source>
        <dbReference type="ARBA" id="ARBA00023015"/>
    </source>
</evidence>
<organism evidence="5 6">
    <name type="scientific">Saccharopolyspora gregorii</name>
    <dbReference type="NCBI Taxonomy" id="33914"/>
    <lineage>
        <taxon>Bacteria</taxon>
        <taxon>Bacillati</taxon>
        <taxon>Actinomycetota</taxon>
        <taxon>Actinomycetes</taxon>
        <taxon>Pseudonocardiales</taxon>
        <taxon>Pseudonocardiaceae</taxon>
        <taxon>Saccharopolyspora</taxon>
    </lineage>
</organism>
<dbReference type="InterPro" id="IPR036388">
    <property type="entry name" value="WH-like_DNA-bd_sf"/>
</dbReference>
<dbReference type="PRINTS" id="PR00035">
    <property type="entry name" value="HTHGNTR"/>
</dbReference>
<name>A0ABP6RSP1_9PSEU</name>
<feature type="domain" description="HTH gntR-type" evidence="4">
    <location>
        <begin position="20"/>
        <end position="90"/>
    </location>
</feature>
<dbReference type="Gene3D" id="1.20.120.530">
    <property type="entry name" value="GntR ligand-binding domain-like"/>
    <property type="match status" value="1"/>
</dbReference>
<dbReference type="PANTHER" id="PTHR43537">
    <property type="entry name" value="TRANSCRIPTIONAL REGULATOR, GNTR FAMILY"/>
    <property type="match status" value="1"/>
</dbReference>
<accession>A0ABP6RSP1</accession>
<dbReference type="PROSITE" id="PS50949">
    <property type="entry name" value="HTH_GNTR"/>
    <property type="match status" value="1"/>
</dbReference>